<protein>
    <submittedName>
        <fullName evidence="1">Uncharacterized protein</fullName>
    </submittedName>
</protein>
<dbReference type="EMBL" id="MTEJ01000710">
    <property type="protein sequence ID" value="OQW99171.1"/>
    <property type="molecule type" value="Genomic_DNA"/>
</dbReference>
<evidence type="ECO:0000313" key="2">
    <source>
        <dbReference type="Proteomes" id="UP000192491"/>
    </source>
</evidence>
<sequence>MEIKIPSIEAQKRFIFEQGTREAIQQLEQNLTAPVVQDLGLDESQYSNEHLLPEHRWKPPHADIAGAYIDQFKRHTDYKTDKALAEWLGLRGNNAERRIRAYRDGSDSPPYGVWRKLLVASGRVPQEIIPVIAFMR</sequence>
<dbReference type="Proteomes" id="UP000192491">
    <property type="component" value="Unassembled WGS sequence"/>
</dbReference>
<organism evidence="1 2">
    <name type="scientific">Thiothrix lacustris</name>
    <dbReference type="NCBI Taxonomy" id="525917"/>
    <lineage>
        <taxon>Bacteria</taxon>
        <taxon>Pseudomonadati</taxon>
        <taxon>Pseudomonadota</taxon>
        <taxon>Gammaproteobacteria</taxon>
        <taxon>Thiotrichales</taxon>
        <taxon>Thiotrichaceae</taxon>
        <taxon>Thiothrix</taxon>
    </lineage>
</organism>
<proteinExistence type="predicted"/>
<dbReference type="AlphaFoldDB" id="A0A1Y1Q853"/>
<gene>
    <name evidence="1" type="ORF">BWK73_50960</name>
</gene>
<reference evidence="1 2" key="1">
    <citation type="submission" date="2017-01" db="EMBL/GenBank/DDBJ databases">
        <title>Novel large sulfur bacteria in the metagenomes of groundwater-fed chemosynthetic microbial mats in the Lake Huron basin.</title>
        <authorList>
            <person name="Sharrar A.M."/>
            <person name="Flood B.E."/>
            <person name="Bailey J.V."/>
            <person name="Jones D.S."/>
            <person name="Biddanda B."/>
            <person name="Ruberg S.A."/>
            <person name="Marcus D.N."/>
            <person name="Dick G.J."/>
        </authorList>
    </citation>
    <scope>NUCLEOTIDE SEQUENCE [LARGE SCALE GENOMIC DNA]</scope>
    <source>
        <strain evidence="1">A8</strain>
    </source>
</reference>
<evidence type="ECO:0000313" key="1">
    <source>
        <dbReference type="EMBL" id="OQW99171.1"/>
    </source>
</evidence>
<name>A0A1Y1Q853_9GAMM</name>
<accession>A0A1Y1Q853</accession>
<comment type="caution">
    <text evidence="1">The sequence shown here is derived from an EMBL/GenBank/DDBJ whole genome shotgun (WGS) entry which is preliminary data.</text>
</comment>